<keyword evidence="3" id="KW-1185">Reference proteome</keyword>
<feature type="transmembrane region" description="Helical" evidence="1">
    <location>
        <begin position="77"/>
        <end position="97"/>
    </location>
</feature>
<name>A0AAD7BUI4_9AGAR</name>
<proteinExistence type="predicted"/>
<feature type="transmembrane region" description="Helical" evidence="1">
    <location>
        <begin position="12"/>
        <end position="33"/>
    </location>
</feature>
<reference evidence="2" key="1">
    <citation type="submission" date="2023-03" db="EMBL/GenBank/DDBJ databases">
        <title>Massive genome expansion in bonnet fungi (Mycena s.s.) driven by repeated elements and novel gene families across ecological guilds.</title>
        <authorList>
            <consortium name="Lawrence Berkeley National Laboratory"/>
            <person name="Harder C.B."/>
            <person name="Miyauchi S."/>
            <person name="Viragh M."/>
            <person name="Kuo A."/>
            <person name="Thoen E."/>
            <person name="Andreopoulos B."/>
            <person name="Lu D."/>
            <person name="Skrede I."/>
            <person name="Drula E."/>
            <person name="Henrissat B."/>
            <person name="Morin E."/>
            <person name="Kohler A."/>
            <person name="Barry K."/>
            <person name="LaButti K."/>
            <person name="Morin E."/>
            <person name="Salamov A."/>
            <person name="Lipzen A."/>
            <person name="Mereny Z."/>
            <person name="Hegedus B."/>
            <person name="Baldrian P."/>
            <person name="Stursova M."/>
            <person name="Weitz H."/>
            <person name="Taylor A."/>
            <person name="Grigoriev I.V."/>
            <person name="Nagy L.G."/>
            <person name="Martin F."/>
            <person name="Kauserud H."/>
        </authorList>
    </citation>
    <scope>NUCLEOTIDE SEQUENCE</scope>
    <source>
        <strain evidence="2">9284</strain>
    </source>
</reference>
<dbReference type="Proteomes" id="UP001221142">
    <property type="component" value="Unassembled WGS sequence"/>
</dbReference>
<evidence type="ECO:0000256" key="1">
    <source>
        <dbReference type="SAM" id="Phobius"/>
    </source>
</evidence>
<evidence type="ECO:0000313" key="2">
    <source>
        <dbReference type="EMBL" id="KAJ7630968.1"/>
    </source>
</evidence>
<sequence length="164" mass="18035">MSFFQAHYHPFLFTMMLLTGIAELGLTAFLVNAGNAAGKWPSPRYHSLLLVMLFNAAWTVLFAFSYLLWLVDGAKHVLANVASSIFWLCVTAAMWGVSAGIFHFTRTGGICPTSPPISRCRQSLTVECLAWSELGVTALALLCTCLWAGTDAARRSVRDSRRMV</sequence>
<dbReference type="AlphaFoldDB" id="A0AAD7BUI4"/>
<evidence type="ECO:0008006" key="4">
    <source>
        <dbReference type="Google" id="ProtNLM"/>
    </source>
</evidence>
<accession>A0AAD7BUI4</accession>
<protein>
    <recommendedName>
        <fullName evidence="4">MARVEL domain-containing protein</fullName>
    </recommendedName>
</protein>
<organism evidence="2 3">
    <name type="scientific">Roridomyces roridus</name>
    <dbReference type="NCBI Taxonomy" id="1738132"/>
    <lineage>
        <taxon>Eukaryota</taxon>
        <taxon>Fungi</taxon>
        <taxon>Dikarya</taxon>
        <taxon>Basidiomycota</taxon>
        <taxon>Agaricomycotina</taxon>
        <taxon>Agaricomycetes</taxon>
        <taxon>Agaricomycetidae</taxon>
        <taxon>Agaricales</taxon>
        <taxon>Marasmiineae</taxon>
        <taxon>Mycenaceae</taxon>
        <taxon>Roridomyces</taxon>
    </lineage>
</organism>
<feature type="transmembrane region" description="Helical" evidence="1">
    <location>
        <begin position="134"/>
        <end position="153"/>
    </location>
</feature>
<gene>
    <name evidence="2" type="ORF">FB45DRAFT_979159</name>
</gene>
<feature type="transmembrane region" description="Helical" evidence="1">
    <location>
        <begin position="45"/>
        <end position="70"/>
    </location>
</feature>
<keyword evidence="1" id="KW-0812">Transmembrane</keyword>
<dbReference type="EMBL" id="JARKIF010000009">
    <property type="protein sequence ID" value="KAJ7630968.1"/>
    <property type="molecule type" value="Genomic_DNA"/>
</dbReference>
<comment type="caution">
    <text evidence="2">The sequence shown here is derived from an EMBL/GenBank/DDBJ whole genome shotgun (WGS) entry which is preliminary data.</text>
</comment>
<evidence type="ECO:0000313" key="3">
    <source>
        <dbReference type="Proteomes" id="UP001221142"/>
    </source>
</evidence>
<keyword evidence="1" id="KW-0472">Membrane</keyword>
<keyword evidence="1" id="KW-1133">Transmembrane helix</keyword>